<reference evidence="2" key="1">
    <citation type="submission" date="2021-03" db="EMBL/GenBank/DDBJ databases">
        <title>Roseibium sp. CAU 1637 isolated from Incheon.</title>
        <authorList>
            <person name="Kim W."/>
        </authorList>
    </citation>
    <scope>NUCLEOTIDE SEQUENCE</scope>
    <source>
        <strain evidence="2">CAU 1637</strain>
    </source>
</reference>
<dbReference type="Proteomes" id="UP000664779">
    <property type="component" value="Unassembled WGS sequence"/>
</dbReference>
<evidence type="ECO:0000256" key="1">
    <source>
        <dbReference type="SAM" id="MobiDB-lite"/>
    </source>
</evidence>
<gene>
    <name evidence="2" type="ORF">J0X15_15845</name>
</gene>
<dbReference type="RefSeq" id="WP_206942778.1">
    <property type="nucleotide sequence ID" value="NZ_JAFLNF010000007.1"/>
</dbReference>
<feature type="compositionally biased region" description="Basic and acidic residues" evidence="1">
    <location>
        <begin position="219"/>
        <end position="228"/>
    </location>
</feature>
<dbReference type="EMBL" id="JAFLNF010000007">
    <property type="protein sequence ID" value="MBO0346701.1"/>
    <property type="molecule type" value="Genomic_DNA"/>
</dbReference>
<protein>
    <submittedName>
        <fullName evidence="2">Uncharacterized protein</fullName>
    </submittedName>
</protein>
<keyword evidence="3" id="KW-1185">Reference proteome</keyword>
<sequence>MGILSKIASAIRAGMAKIGDGLVFVGGAFVHVGSGVWNGFNYFWDWSYERVEQVVSLPRKAILGDGAGGGQIIQPPDYSSDVRSAERDLASSIAKRKSGESGHDFTEFNLAPAGSVGAKVYAYALADKTARMMFDLDELPLRVSSWLTSLTDRQLRRLAAAGDKACEAIAGGMELRVLGMSGIPECEAPVQTASQDASQAMRDLLRATLEPGGLSAKESSFDSRPEFG</sequence>
<comment type="caution">
    <text evidence="2">The sequence shown here is derived from an EMBL/GenBank/DDBJ whole genome shotgun (WGS) entry which is preliminary data.</text>
</comment>
<proteinExistence type="predicted"/>
<evidence type="ECO:0000313" key="3">
    <source>
        <dbReference type="Proteomes" id="UP000664779"/>
    </source>
</evidence>
<evidence type="ECO:0000313" key="2">
    <source>
        <dbReference type="EMBL" id="MBO0346701.1"/>
    </source>
</evidence>
<accession>A0A939J9S7</accession>
<organism evidence="2 3">
    <name type="scientific">Roseibium limicola</name>
    <dbReference type="NCBI Taxonomy" id="2816037"/>
    <lineage>
        <taxon>Bacteria</taxon>
        <taxon>Pseudomonadati</taxon>
        <taxon>Pseudomonadota</taxon>
        <taxon>Alphaproteobacteria</taxon>
        <taxon>Hyphomicrobiales</taxon>
        <taxon>Stappiaceae</taxon>
        <taxon>Roseibium</taxon>
    </lineage>
</organism>
<feature type="region of interest" description="Disordered" evidence="1">
    <location>
        <begin position="209"/>
        <end position="228"/>
    </location>
</feature>
<name>A0A939J9S7_9HYPH</name>
<dbReference type="AlphaFoldDB" id="A0A939J9S7"/>